<comment type="subcellular location">
    <subcellularLocation>
        <location evidence="1 9">Cell inner membrane</location>
        <topology evidence="1 9">Multi-pass membrane protein</topology>
    </subcellularLocation>
</comment>
<feature type="transmembrane region" description="Helical" evidence="10">
    <location>
        <begin position="369"/>
        <end position="387"/>
    </location>
</feature>
<evidence type="ECO:0000256" key="3">
    <source>
        <dbReference type="ARBA" id="ARBA00022448"/>
    </source>
</evidence>
<dbReference type="InterPro" id="IPR001992">
    <property type="entry name" value="T2SS_GspF/T4SS_PilC_CS"/>
</dbReference>
<evidence type="ECO:0000256" key="8">
    <source>
        <dbReference type="ARBA" id="ARBA00023136"/>
    </source>
</evidence>
<evidence type="ECO:0000259" key="11">
    <source>
        <dbReference type="Pfam" id="PF00482"/>
    </source>
</evidence>
<keyword evidence="7 10" id="KW-1133">Transmembrane helix</keyword>
<dbReference type="InterPro" id="IPR042094">
    <property type="entry name" value="T2SS_GspF_sf"/>
</dbReference>
<dbReference type="KEGG" id="kle:AO703_03795"/>
<evidence type="ECO:0000256" key="7">
    <source>
        <dbReference type="ARBA" id="ARBA00022989"/>
    </source>
</evidence>
<keyword evidence="8 10" id="KW-0472">Membrane</keyword>
<dbReference type="PANTHER" id="PTHR30012:SF7">
    <property type="entry name" value="PROTEIN TRANSPORT PROTEIN HOFC HOMOLOG"/>
    <property type="match status" value="1"/>
</dbReference>
<keyword evidence="6 9" id="KW-0812">Transmembrane</keyword>
<dbReference type="Proteomes" id="UP000069162">
    <property type="component" value="Chromosome"/>
</dbReference>
<dbReference type="AlphaFoldDB" id="A0A806X9U3"/>
<comment type="similarity">
    <text evidence="2 9">Belongs to the GSP F family.</text>
</comment>
<dbReference type="Gene3D" id="1.20.81.30">
    <property type="entry name" value="Type II secretion system (T2SS), domain F"/>
    <property type="match status" value="2"/>
</dbReference>
<evidence type="ECO:0000256" key="6">
    <source>
        <dbReference type="ARBA" id="ARBA00022692"/>
    </source>
</evidence>
<sequence>MANKKLWRWHGVSPQGQPMHGALWSTDKALAMQDIQREGIIPLSLKRDAVKASLWRSQHCSDLMQQLATLLQAGLTLSEGLTLLSEQHPSAQWQALLQDMAVRLAQGSPLSEAMSEWPEVFPPLYPATIRAGEMTGRLEHCCFHLARQQQAQQRLAQKVAKALRYPLVVILLAVAVIIGMCGFVLPEFAQIYQTFNTPLPALTRMVMALSVWVERAFPLLAGLILSPLLLRPLMRRSGRWPWWKAAILRRIPVLAALRRGQMLSHIFMVLALSQRAGVPFLQGLESVETTLSCPWWRHVIRQIHDAVAQGKPIWQAFEDSGAFTPLCRQLIRTGETSGALDAMLENLAHYYDEQTHHLADNLAALLEPVLLAVTGGIIGTLVVAMYLPVFHLGDAISGAGMG</sequence>
<evidence type="ECO:0000256" key="9">
    <source>
        <dbReference type="RuleBase" id="RU003923"/>
    </source>
</evidence>
<dbReference type="NCBIfam" id="NF007861">
    <property type="entry name" value="PRK10573.1"/>
    <property type="match status" value="1"/>
</dbReference>
<proteinExistence type="inferred from homology"/>
<evidence type="ECO:0000256" key="1">
    <source>
        <dbReference type="ARBA" id="ARBA00004429"/>
    </source>
</evidence>
<feature type="transmembrane region" description="Helical" evidence="10">
    <location>
        <begin position="205"/>
        <end position="230"/>
    </location>
</feature>
<dbReference type="GO" id="GO:0005886">
    <property type="term" value="C:plasma membrane"/>
    <property type="evidence" value="ECO:0007669"/>
    <property type="project" value="UniProtKB-SubCell"/>
</dbReference>
<name>A0A806X9U3_9ENTR</name>
<evidence type="ECO:0000256" key="4">
    <source>
        <dbReference type="ARBA" id="ARBA00022475"/>
    </source>
</evidence>
<gene>
    <name evidence="12" type="ORF">AO703_03795</name>
</gene>
<evidence type="ECO:0000256" key="5">
    <source>
        <dbReference type="ARBA" id="ARBA00022519"/>
    </source>
</evidence>
<feature type="transmembrane region" description="Helical" evidence="10">
    <location>
        <begin position="162"/>
        <end position="185"/>
    </location>
</feature>
<dbReference type="EMBL" id="CP012871">
    <property type="protein sequence ID" value="ALR75459.1"/>
    <property type="molecule type" value="Genomic_DNA"/>
</dbReference>
<keyword evidence="4" id="KW-1003">Cell membrane</keyword>
<evidence type="ECO:0000313" key="13">
    <source>
        <dbReference type="Proteomes" id="UP000069162"/>
    </source>
</evidence>
<dbReference type="PANTHER" id="PTHR30012">
    <property type="entry name" value="GENERAL SECRETION PATHWAY PROTEIN"/>
    <property type="match status" value="1"/>
</dbReference>
<dbReference type="FunFam" id="1.20.81.30:FF:000001">
    <property type="entry name" value="Type II secretion system protein F"/>
    <property type="match status" value="2"/>
</dbReference>
<dbReference type="InterPro" id="IPR003004">
    <property type="entry name" value="GspF/PilC"/>
</dbReference>
<dbReference type="PROSITE" id="PS00874">
    <property type="entry name" value="T2SP_F"/>
    <property type="match status" value="1"/>
</dbReference>
<dbReference type="PRINTS" id="PR00812">
    <property type="entry name" value="BCTERIALGSPF"/>
</dbReference>
<protein>
    <submittedName>
        <fullName evidence="12">Type IV pilin biogenesis protein</fullName>
    </submittedName>
</protein>
<dbReference type="Pfam" id="PF00482">
    <property type="entry name" value="T2SSF"/>
    <property type="match status" value="2"/>
</dbReference>
<accession>A0A806X9U3</accession>
<evidence type="ECO:0000313" key="12">
    <source>
        <dbReference type="EMBL" id="ALR75459.1"/>
    </source>
</evidence>
<keyword evidence="5" id="KW-0997">Cell inner membrane</keyword>
<dbReference type="GO" id="GO:0015628">
    <property type="term" value="P:protein secretion by the type II secretion system"/>
    <property type="evidence" value="ECO:0007669"/>
    <property type="project" value="TreeGrafter"/>
</dbReference>
<evidence type="ECO:0000256" key="10">
    <source>
        <dbReference type="SAM" id="Phobius"/>
    </source>
</evidence>
<dbReference type="RefSeq" id="WP_062740364.1">
    <property type="nucleotide sequence ID" value="NZ_CP012871.1"/>
</dbReference>
<feature type="domain" description="Type II secretion system protein GspF" evidence="11">
    <location>
        <begin position="64"/>
        <end position="186"/>
    </location>
</feature>
<reference evidence="13" key="1">
    <citation type="submission" date="2015-10" db="EMBL/GenBank/DDBJ databases">
        <title>Complete Genome Sequencing of Klebsiella sp. strain G5.</title>
        <authorList>
            <person name="Chan K.-G."/>
            <person name="Chen J.-W."/>
        </authorList>
    </citation>
    <scope>NUCLEOTIDE SEQUENCE [LARGE SCALE GENOMIC DNA]</scope>
    <source>
        <strain evidence="13">G5</strain>
    </source>
</reference>
<dbReference type="InterPro" id="IPR018076">
    <property type="entry name" value="T2SS_GspF_dom"/>
</dbReference>
<organism evidence="12 13">
    <name type="scientific">[Enterobacter] lignolyticus</name>
    <dbReference type="NCBI Taxonomy" id="1334193"/>
    <lineage>
        <taxon>Bacteria</taxon>
        <taxon>Pseudomonadati</taxon>
        <taxon>Pseudomonadota</taxon>
        <taxon>Gammaproteobacteria</taxon>
        <taxon>Enterobacterales</taxon>
        <taxon>Enterobacteriaceae</taxon>
        <taxon>Pluralibacter</taxon>
    </lineage>
</organism>
<keyword evidence="3 9" id="KW-0813">Transport</keyword>
<dbReference type="OrthoDB" id="9805682at2"/>
<evidence type="ECO:0000256" key="2">
    <source>
        <dbReference type="ARBA" id="ARBA00005745"/>
    </source>
</evidence>
<feature type="domain" description="Type II secretion system protein GspF" evidence="11">
    <location>
        <begin position="269"/>
        <end position="388"/>
    </location>
</feature>